<dbReference type="InterPro" id="IPR037066">
    <property type="entry name" value="Plug_dom_sf"/>
</dbReference>
<dbReference type="PANTHER" id="PTHR30069:SF29">
    <property type="entry name" value="HEMOGLOBIN AND HEMOGLOBIN-HAPTOGLOBIN-BINDING PROTEIN 1-RELATED"/>
    <property type="match status" value="1"/>
</dbReference>
<evidence type="ECO:0000256" key="2">
    <source>
        <dbReference type="PROSITE-ProRule" id="PRU01360"/>
    </source>
</evidence>
<dbReference type="InterPro" id="IPR039426">
    <property type="entry name" value="TonB-dep_rcpt-like"/>
</dbReference>
<dbReference type="SUPFAM" id="SSF49464">
    <property type="entry name" value="Carboxypeptidase regulatory domain-like"/>
    <property type="match status" value="1"/>
</dbReference>
<dbReference type="NCBIfam" id="TIGR04057">
    <property type="entry name" value="SusC_RagA_signa"/>
    <property type="match status" value="1"/>
</dbReference>
<dbReference type="InterPro" id="IPR008969">
    <property type="entry name" value="CarboxyPept-like_regulatory"/>
</dbReference>
<keyword evidence="2" id="KW-0812">Transmembrane</keyword>
<keyword evidence="2" id="KW-0472">Membrane</keyword>
<keyword evidence="2" id="KW-0813">Transport</keyword>
<evidence type="ECO:0000313" key="5">
    <source>
        <dbReference type="Proteomes" id="UP001409291"/>
    </source>
</evidence>
<dbReference type="Gene3D" id="2.60.40.1120">
    <property type="entry name" value="Carboxypeptidase-like, regulatory domain"/>
    <property type="match status" value="1"/>
</dbReference>
<keyword evidence="2" id="KW-1134">Transmembrane beta strand</keyword>
<dbReference type="NCBIfam" id="TIGR04056">
    <property type="entry name" value="OMP_RagA_SusC"/>
    <property type="match status" value="1"/>
</dbReference>
<name>A0ABV0BXE6_9SPHI</name>
<keyword evidence="5" id="KW-1185">Reference proteome</keyword>
<gene>
    <name evidence="4" type="ORF">ABE541_19570</name>
</gene>
<keyword evidence="2" id="KW-0998">Cell outer membrane</keyword>
<comment type="subcellular location">
    <subcellularLocation>
        <location evidence="2">Cell outer membrane</location>
        <topology evidence="2">Multi-pass membrane protein</topology>
    </subcellularLocation>
</comment>
<evidence type="ECO:0000256" key="1">
    <source>
        <dbReference type="ARBA" id="ARBA00022729"/>
    </source>
</evidence>
<dbReference type="PROSITE" id="PS52016">
    <property type="entry name" value="TONB_DEPENDENT_REC_3"/>
    <property type="match status" value="1"/>
</dbReference>
<evidence type="ECO:0000259" key="3">
    <source>
        <dbReference type="Pfam" id="PF07715"/>
    </source>
</evidence>
<accession>A0ABV0BXE6</accession>
<evidence type="ECO:0000313" key="4">
    <source>
        <dbReference type="EMBL" id="MEN5379475.1"/>
    </source>
</evidence>
<dbReference type="EMBL" id="JBDJNQ010000010">
    <property type="protein sequence ID" value="MEN5379475.1"/>
    <property type="molecule type" value="Genomic_DNA"/>
</dbReference>
<dbReference type="Pfam" id="PF13715">
    <property type="entry name" value="CarbopepD_reg_2"/>
    <property type="match status" value="1"/>
</dbReference>
<sequence>MIKFFFKIKFLLKVFNLKTDYAPYFFILSSICSINLAYAQNKDVKGSVKSSDGTPLQGATVLVKGTTAGTSTNNTGVFSLNMNPTNATLVISHKGYETKEVQLNASSQNLDITLVSSAPEYIDEVVVTGFGLTQKKESLTSAISTLGSNDIKRSTSSTTSGALVGKIPGLNSRQSDGRPGAGTALQIRNMGDPLYVIDGVQKDAGQFNNLDFNDIESVSVLKDASASIYGVRAANGVIVVTTKRGKRNSANTVNLIANYGFQNLSTFPKAADAVTYIENYIQSETVQGIKDYKYSRTDLEKWKAGTEKGYVPFDWYDYIWKTSPQQYYSVNASGGSDNINYYFSAGHMNQESMIVNYGGFKRTNVQMNVDAQISKKLKVGASLNARYENRTNPGVPGGDDYWLPIFATYRNLPTARPFANDNPNYPTLTSTDPGTNFAWLNYDLSGKYTDTWRVAQLNFNAEYDIIDGLKAKALVGYYYANQKLDNHEYTYKLYGYDEANDTYPVIFENNNPWRERRMGHVEELTSNFQLAYTKLIDKHNINVVGGFETIVRHTPTTWVHSIPTANSLNLIDYETMDTYNDDGNRTEGRLGYLARINYDYDSKYLIEVSGRYDGSWKFPPGQRWGFFPSASLGWRASAESFWKDNSILSKINDFKLRASYGLLGDDAVSGYSAFDYLSGYNYKSGGSVIDGKYIIGSQPRGLPVRTLSWIRAKILDIGLDFAIVNSKLTGSFDYFRRMRTGLPASRYDILLPSEVGFSLPNENLNSDMHKGVEGMIKWSDRIGELSYSVAANATYSRFYDWNQYKPRFSNSWNVYRNSINERFGYINWGLESAGQFQSWEEIANWTVDNDRQGNKTLRPGDIKYVDQNGDGVINGLDERPIGYREDATPILNFGFNFSFGYKNFDLAFDLTGGGLNSWYQDNEQRNPFHDGGNNAQYYMEDTWRLSDIYDANSELIPGKYPMLLIGNTSHSNYWNSDFWKHNVKYIKLRNLEFGYSLPESFLKKASIKRARVYFSGQNLLTLSNVKGVDPEINATSGLVYPTTRIYNFGLNLTF</sequence>
<dbReference type="InterPro" id="IPR023997">
    <property type="entry name" value="TonB-dep_OMP_SusC/RagA_CS"/>
</dbReference>
<feature type="domain" description="TonB-dependent receptor plug" evidence="3">
    <location>
        <begin position="136"/>
        <end position="237"/>
    </location>
</feature>
<keyword evidence="1" id="KW-0732">Signal</keyword>
<organism evidence="4 5">
    <name type="scientific">Sphingobacterium kitahiroshimense</name>
    <dbReference type="NCBI Taxonomy" id="470446"/>
    <lineage>
        <taxon>Bacteria</taxon>
        <taxon>Pseudomonadati</taxon>
        <taxon>Bacteroidota</taxon>
        <taxon>Sphingobacteriia</taxon>
        <taxon>Sphingobacteriales</taxon>
        <taxon>Sphingobacteriaceae</taxon>
        <taxon>Sphingobacterium</taxon>
    </lineage>
</organism>
<dbReference type="PANTHER" id="PTHR30069">
    <property type="entry name" value="TONB-DEPENDENT OUTER MEMBRANE RECEPTOR"/>
    <property type="match status" value="1"/>
</dbReference>
<comment type="similarity">
    <text evidence="2">Belongs to the TonB-dependent receptor family.</text>
</comment>
<dbReference type="Gene3D" id="2.170.130.10">
    <property type="entry name" value="TonB-dependent receptor, plug domain"/>
    <property type="match status" value="1"/>
</dbReference>
<keyword evidence="4" id="KW-0675">Receptor</keyword>
<comment type="caution">
    <text evidence="4">The sequence shown here is derived from an EMBL/GenBank/DDBJ whole genome shotgun (WGS) entry which is preliminary data.</text>
</comment>
<dbReference type="RefSeq" id="WP_346582245.1">
    <property type="nucleotide sequence ID" value="NZ_JBDJNQ010000010.1"/>
</dbReference>
<dbReference type="Pfam" id="PF07715">
    <property type="entry name" value="Plug"/>
    <property type="match status" value="1"/>
</dbReference>
<dbReference type="Proteomes" id="UP001409291">
    <property type="component" value="Unassembled WGS sequence"/>
</dbReference>
<proteinExistence type="inferred from homology"/>
<protein>
    <submittedName>
        <fullName evidence="4">TonB-dependent receptor</fullName>
    </submittedName>
</protein>
<dbReference type="SUPFAM" id="SSF56935">
    <property type="entry name" value="Porins"/>
    <property type="match status" value="1"/>
</dbReference>
<dbReference type="InterPro" id="IPR012910">
    <property type="entry name" value="Plug_dom"/>
</dbReference>
<reference evidence="4 5" key="1">
    <citation type="submission" date="2024-04" db="EMBL/GenBank/DDBJ databases">
        <title>WGS of bacteria from Torrens River.</title>
        <authorList>
            <person name="Wyrsch E.R."/>
            <person name="Drigo B."/>
        </authorList>
    </citation>
    <scope>NUCLEOTIDE SEQUENCE [LARGE SCALE GENOMIC DNA]</scope>
    <source>
        <strain evidence="4 5">TWI391</strain>
    </source>
</reference>
<dbReference type="InterPro" id="IPR023996">
    <property type="entry name" value="TonB-dep_OMP_SusC/RagA"/>
</dbReference>